<evidence type="ECO:0000313" key="3">
    <source>
        <dbReference type="EMBL" id="MCK9878589.1"/>
    </source>
</evidence>
<evidence type="ECO:0000256" key="1">
    <source>
        <dbReference type="SAM" id="MobiDB-lite"/>
    </source>
</evidence>
<reference evidence="3 4" key="1">
    <citation type="submission" date="2022-04" db="EMBL/GenBank/DDBJ databases">
        <title>Genome diversity in the genus Frankia.</title>
        <authorList>
            <person name="Carlos-Shanley C."/>
            <person name="Hahn D."/>
        </authorList>
    </citation>
    <scope>NUCLEOTIDE SEQUENCE [LARGE SCALE GENOMIC DNA]</scope>
    <source>
        <strain evidence="3 4">Ag45/Mut15</strain>
    </source>
</reference>
<feature type="transmembrane region" description="Helical" evidence="2">
    <location>
        <begin position="143"/>
        <end position="161"/>
    </location>
</feature>
<evidence type="ECO:0000256" key="2">
    <source>
        <dbReference type="SAM" id="Phobius"/>
    </source>
</evidence>
<keyword evidence="2" id="KW-0472">Membrane</keyword>
<evidence type="ECO:0000313" key="4">
    <source>
        <dbReference type="Proteomes" id="UP001201873"/>
    </source>
</evidence>
<dbReference type="EMBL" id="JALKFT010000038">
    <property type="protein sequence ID" value="MCK9878589.1"/>
    <property type="molecule type" value="Genomic_DNA"/>
</dbReference>
<comment type="caution">
    <text evidence="3">The sequence shown here is derived from an EMBL/GenBank/DDBJ whole genome shotgun (WGS) entry which is preliminary data.</text>
</comment>
<dbReference type="Pfam" id="PF10825">
    <property type="entry name" value="DUF2752"/>
    <property type="match status" value="1"/>
</dbReference>
<feature type="region of interest" description="Disordered" evidence="1">
    <location>
        <begin position="1"/>
        <end position="30"/>
    </location>
</feature>
<dbReference type="PROSITE" id="PS51257">
    <property type="entry name" value="PROKAR_LIPOPROTEIN"/>
    <property type="match status" value="1"/>
</dbReference>
<gene>
    <name evidence="3" type="ORF">MXD59_22965</name>
</gene>
<dbReference type="Proteomes" id="UP001201873">
    <property type="component" value="Unassembled WGS sequence"/>
</dbReference>
<sequence>MASRMDDPQPQPPAWAGCAPDPGTAPGGWATRPRVWAPRAWGPRARLAGFATLGVIAVAAAVRVYLVDPAHPGHYPVCPFRWATSLDCPGCGSLRAAHQLLHGHPGEAANFNLFFVVVAPVLGAGWLVAVARAAGWRRPLPRVPARLLPVIPVLVIAFWVLRNLPLPGCTWLAA</sequence>
<keyword evidence="2" id="KW-0812">Transmembrane</keyword>
<accession>A0ABT0K527</accession>
<organism evidence="3 4">
    <name type="scientific">Frankia umida</name>
    <dbReference type="NCBI Taxonomy" id="573489"/>
    <lineage>
        <taxon>Bacteria</taxon>
        <taxon>Bacillati</taxon>
        <taxon>Actinomycetota</taxon>
        <taxon>Actinomycetes</taxon>
        <taxon>Frankiales</taxon>
        <taxon>Frankiaceae</taxon>
        <taxon>Frankia</taxon>
    </lineage>
</organism>
<feature type="transmembrane region" description="Helical" evidence="2">
    <location>
        <begin position="47"/>
        <end position="66"/>
    </location>
</feature>
<proteinExistence type="predicted"/>
<keyword evidence="2" id="KW-1133">Transmembrane helix</keyword>
<name>A0ABT0K527_9ACTN</name>
<feature type="transmembrane region" description="Helical" evidence="2">
    <location>
        <begin position="111"/>
        <end position="131"/>
    </location>
</feature>
<keyword evidence="4" id="KW-1185">Reference proteome</keyword>
<dbReference type="InterPro" id="IPR021215">
    <property type="entry name" value="DUF2752"/>
</dbReference>
<dbReference type="RefSeq" id="WP_248826683.1">
    <property type="nucleotide sequence ID" value="NZ_JALKFT010000038.1"/>
</dbReference>
<protein>
    <submittedName>
        <fullName evidence="3">DUF2752 domain-containing protein</fullName>
    </submittedName>
</protein>